<dbReference type="Pfam" id="PF03098">
    <property type="entry name" value="An_peroxidase"/>
    <property type="match status" value="1"/>
</dbReference>
<reference evidence="7" key="1">
    <citation type="submission" date="2021-11" db="EMBL/GenBank/DDBJ databases">
        <authorList>
            <person name="Schell T."/>
        </authorList>
    </citation>
    <scope>NUCLEOTIDE SEQUENCE</scope>
    <source>
        <strain evidence="7">M5</strain>
    </source>
</reference>
<keyword evidence="5" id="KW-0325">Glycoprotein</keyword>
<evidence type="ECO:0008006" key="9">
    <source>
        <dbReference type="Google" id="ProtNLM"/>
    </source>
</evidence>
<dbReference type="CDD" id="cd09823">
    <property type="entry name" value="peroxinectin_like"/>
    <property type="match status" value="1"/>
</dbReference>
<keyword evidence="2" id="KW-0964">Secreted</keyword>
<dbReference type="GO" id="GO:0020037">
    <property type="term" value="F:heme binding"/>
    <property type="evidence" value="ECO:0007669"/>
    <property type="project" value="InterPro"/>
</dbReference>
<evidence type="ECO:0000256" key="4">
    <source>
        <dbReference type="ARBA" id="ARBA00022729"/>
    </source>
</evidence>
<dbReference type="GO" id="GO:0004601">
    <property type="term" value="F:peroxidase activity"/>
    <property type="evidence" value="ECO:0007669"/>
    <property type="project" value="UniProtKB-KW"/>
</dbReference>
<dbReference type="PANTHER" id="PTHR11475:SF4">
    <property type="entry name" value="CHORION PEROXIDASE"/>
    <property type="match status" value="1"/>
</dbReference>
<keyword evidence="4" id="KW-0732">Signal</keyword>
<dbReference type="GO" id="GO:0005576">
    <property type="term" value="C:extracellular region"/>
    <property type="evidence" value="ECO:0007669"/>
    <property type="project" value="UniProtKB-SubCell"/>
</dbReference>
<dbReference type="GO" id="GO:0046872">
    <property type="term" value="F:metal ion binding"/>
    <property type="evidence" value="ECO:0007669"/>
    <property type="project" value="UniProtKB-KW"/>
</dbReference>
<organism evidence="7 8">
    <name type="scientific">Daphnia galeata</name>
    <dbReference type="NCBI Taxonomy" id="27404"/>
    <lineage>
        <taxon>Eukaryota</taxon>
        <taxon>Metazoa</taxon>
        <taxon>Ecdysozoa</taxon>
        <taxon>Arthropoda</taxon>
        <taxon>Crustacea</taxon>
        <taxon>Branchiopoda</taxon>
        <taxon>Diplostraca</taxon>
        <taxon>Cladocera</taxon>
        <taxon>Anomopoda</taxon>
        <taxon>Daphniidae</taxon>
        <taxon>Daphnia</taxon>
    </lineage>
</organism>
<keyword evidence="8" id="KW-1185">Reference proteome</keyword>
<dbReference type="InterPro" id="IPR019791">
    <property type="entry name" value="Haem_peroxidase_animal"/>
</dbReference>
<dbReference type="Proteomes" id="UP000789390">
    <property type="component" value="Unassembled WGS sequence"/>
</dbReference>
<evidence type="ECO:0000256" key="6">
    <source>
        <dbReference type="PIRSR" id="PIRSR619791-2"/>
    </source>
</evidence>
<dbReference type="GO" id="GO:0006979">
    <property type="term" value="P:response to oxidative stress"/>
    <property type="evidence" value="ECO:0007669"/>
    <property type="project" value="InterPro"/>
</dbReference>
<evidence type="ECO:0000256" key="1">
    <source>
        <dbReference type="ARBA" id="ARBA00004613"/>
    </source>
</evidence>
<keyword evidence="3" id="KW-0560">Oxidoreductase</keyword>
<dbReference type="PANTHER" id="PTHR11475">
    <property type="entry name" value="OXIDASE/PEROXIDASE"/>
    <property type="match status" value="1"/>
</dbReference>
<evidence type="ECO:0000256" key="2">
    <source>
        <dbReference type="ARBA" id="ARBA00022525"/>
    </source>
</evidence>
<dbReference type="SUPFAM" id="SSF48113">
    <property type="entry name" value="Heme-dependent peroxidases"/>
    <property type="match status" value="1"/>
</dbReference>
<dbReference type="InterPro" id="IPR037120">
    <property type="entry name" value="Haem_peroxidase_sf_animal"/>
</dbReference>
<feature type="binding site" description="axial binding residue" evidence="6">
    <location>
        <position position="666"/>
    </location>
    <ligand>
        <name>heme b</name>
        <dbReference type="ChEBI" id="CHEBI:60344"/>
    </ligand>
    <ligandPart>
        <name>Fe</name>
        <dbReference type="ChEBI" id="CHEBI:18248"/>
    </ligandPart>
</feature>
<keyword evidence="6" id="KW-0349">Heme</keyword>
<accession>A0A8J2RKB8</accession>
<protein>
    <recommendedName>
        <fullName evidence="9">Chorion peroxidase</fullName>
    </recommendedName>
</protein>
<evidence type="ECO:0000256" key="3">
    <source>
        <dbReference type="ARBA" id="ARBA00022559"/>
    </source>
</evidence>
<dbReference type="PRINTS" id="PR00457">
    <property type="entry name" value="ANPEROXIDASE"/>
</dbReference>
<name>A0A8J2RKB8_9CRUS</name>
<dbReference type="AlphaFoldDB" id="A0A8J2RKB8"/>
<evidence type="ECO:0000313" key="8">
    <source>
        <dbReference type="Proteomes" id="UP000789390"/>
    </source>
</evidence>
<dbReference type="FunFam" id="1.10.640.10:FF:000003">
    <property type="entry name" value="chorion peroxidase"/>
    <property type="match status" value="1"/>
</dbReference>
<dbReference type="InterPro" id="IPR010255">
    <property type="entry name" value="Haem_peroxidase_sf"/>
</dbReference>
<keyword evidence="6" id="KW-0408">Iron</keyword>
<dbReference type="Gene3D" id="1.10.640.10">
    <property type="entry name" value="Haem peroxidase domain superfamily, animal type"/>
    <property type="match status" value="1"/>
</dbReference>
<keyword evidence="6" id="KW-0479">Metal-binding</keyword>
<evidence type="ECO:0000313" key="7">
    <source>
        <dbReference type="EMBL" id="CAH0101498.1"/>
    </source>
</evidence>
<comment type="subcellular location">
    <subcellularLocation>
        <location evidence="1">Secreted</location>
    </subcellularLocation>
</comment>
<gene>
    <name evidence="7" type="ORF">DGAL_LOCUS3830</name>
</gene>
<comment type="caution">
    <text evidence="7">The sequence shown here is derived from an EMBL/GenBank/DDBJ whole genome shotgun (WGS) entry which is preliminary data.</text>
</comment>
<keyword evidence="3" id="KW-0575">Peroxidase</keyword>
<dbReference type="OrthoDB" id="6505174at2759"/>
<dbReference type="PROSITE" id="PS50292">
    <property type="entry name" value="PEROXIDASE_3"/>
    <property type="match status" value="1"/>
</dbReference>
<sequence length="905" mass="101756">MSVGQQLHLLCEGDVAAPIGTSSQQQDLAADVMRESIERDTVRSYISFHCRPCRVTYCEGDFVVHNFDFQGCRADINKVGNGCARSTLRPSVILSFNMDRLLISWAILLMAIRLHHVSGQIVFPGDTTFLVSRPVVQQQQQNAGATCTNHMNKKGRCKRLFECFFMYTQLADLIKQTPCRLANQPSVFGVCCPDSESDNQQKTSGVSTAGTLFFQPPEVPIPDLKPQDIQNAVQAALIVVDERVELEKNLFDNRIVVQPDTPVNFHLNLFPTSQQTLDVGSNAIKGLESSIQLVNQNMLTVDQGRFALPFFQTSSSTDLADTCRPKVDCPSPLSHFRTIDGSCNNEQRPEWGQINVALQRIIPPKYGDGVNTPRLAEGDIELPSSRLVSQSLTESSHRSSQSETWTLMLMQWGQFLDHDITHSPIVRGQNSSGVTCCQNGQFLDPSSRHPDCFPIVIPSNDPFYAQFNQRCMEFVRSLPAPRPGCTFGPREQLNQVTAFIDGSTVYGSNDDLSNQLREFNGGRLAVQRSLKGHTLLPVKAEECSDFLRQRFCFRAGDGRVNEQPQLAVIHTMWVREHNRIADALQQLNPFWNDERVFQESRRIVGAEIQQITYNEFLPIFLGEAFMSRFQLKPLPSSSDMATNLYDQNINPTVTNEFATAAFRVGHSLVQGIIEGFTAFGSQTQSLLLHQHQSKPFELYEDTGVDTLVRGLLMQPAQKMDRAFTDELKNRLFQGKQSFGMDLIALNLQRGRDHGLPPYNDYRELCGRPRANQWQDLLDVIDQRVVQEISRIYNSIDDVDLFIGGVSERPVDGALLGPTFLCLIGDQFARLRRGDRLFYEEATAKFTPQQLASLRSVTLARILCDNGDDIKGIQSSAFLRSDVQNRRRPCQGSSDIPQLDLSLWRE</sequence>
<evidence type="ECO:0000256" key="5">
    <source>
        <dbReference type="ARBA" id="ARBA00023180"/>
    </source>
</evidence>
<proteinExistence type="predicted"/>
<dbReference type="EMBL" id="CAKKLH010000057">
    <property type="protein sequence ID" value="CAH0101498.1"/>
    <property type="molecule type" value="Genomic_DNA"/>
</dbReference>